<protein>
    <recommendedName>
        <fullName evidence="3">Glycosyltransferase</fullName>
    </recommendedName>
</protein>
<sequence>MLLVQLLDATKWKTGMALSEQLRLLVQEVIAVDYREDLKELLALYHPDLVLLLGNGSGISHADVLALREWPRSVWWLDDDGLERPHPAGGDAKLAATQRLEFCSAYEELGAASSEMIVYPVDPDIYQPLPMKEEERADYLLLDDATPARLRWLQAMRRKHPRAKWLAGGKGWPLESVPAAADPQSRARLLNRARAVIRWSWSGTLLYEAAACGTVPFLKTLAAEPALPDPIGGCVRFRTMTGLARKLDAFERLSSDEKRAASSRMLKASRFDYSHVPVLLQLLTTAFK</sequence>
<gene>
    <name evidence="1" type="ORF">B8V81_4549</name>
</gene>
<evidence type="ECO:0000313" key="1">
    <source>
        <dbReference type="EMBL" id="PLT46118.1"/>
    </source>
</evidence>
<keyword evidence="2" id="KW-1185">Reference proteome</keyword>
<reference evidence="1 2" key="1">
    <citation type="submission" date="2017-05" db="EMBL/GenBank/DDBJ databases">
        <title>Functional genome analysis of Paenibacillus pasadenensis strain R16: insights on endophytic life style and antifungal activity.</title>
        <authorList>
            <person name="Passera A."/>
            <person name="Marcolungo L."/>
            <person name="Casati P."/>
            <person name="Brasca M."/>
            <person name="Quaglino F."/>
            <person name="Delledonne M."/>
        </authorList>
    </citation>
    <scope>NUCLEOTIDE SEQUENCE [LARGE SCALE GENOMIC DNA]</scope>
    <source>
        <strain evidence="1 2">R16</strain>
    </source>
</reference>
<proteinExistence type="predicted"/>
<evidence type="ECO:0008006" key="3">
    <source>
        <dbReference type="Google" id="ProtNLM"/>
    </source>
</evidence>
<name>A0A2N5N711_9BACL</name>
<evidence type="ECO:0000313" key="2">
    <source>
        <dbReference type="Proteomes" id="UP000234789"/>
    </source>
</evidence>
<dbReference type="EMBL" id="NFEZ01000004">
    <property type="protein sequence ID" value="PLT46118.1"/>
    <property type="molecule type" value="Genomic_DNA"/>
</dbReference>
<accession>A0A2N5N711</accession>
<organism evidence="1 2">
    <name type="scientific">Paenibacillus pasadenensis</name>
    <dbReference type="NCBI Taxonomy" id="217090"/>
    <lineage>
        <taxon>Bacteria</taxon>
        <taxon>Bacillati</taxon>
        <taxon>Bacillota</taxon>
        <taxon>Bacilli</taxon>
        <taxon>Bacillales</taxon>
        <taxon>Paenibacillaceae</taxon>
        <taxon>Paenibacillus</taxon>
    </lineage>
</organism>
<dbReference type="Proteomes" id="UP000234789">
    <property type="component" value="Unassembled WGS sequence"/>
</dbReference>
<dbReference type="AlphaFoldDB" id="A0A2N5N711"/>
<comment type="caution">
    <text evidence="1">The sequence shown here is derived from an EMBL/GenBank/DDBJ whole genome shotgun (WGS) entry which is preliminary data.</text>
</comment>